<keyword evidence="4 10" id="KW-0812">Transmembrane</keyword>
<keyword evidence="6 10" id="KW-1133">Transmembrane helix</keyword>
<feature type="transmembrane region" description="Helical" evidence="10">
    <location>
        <begin position="375"/>
        <end position="391"/>
    </location>
</feature>
<keyword evidence="14" id="KW-1185">Reference proteome</keyword>
<dbReference type="GO" id="GO:0015386">
    <property type="term" value="F:potassium:proton antiporter activity"/>
    <property type="evidence" value="ECO:0007669"/>
    <property type="project" value="InterPro"/>
</dbReference>
<feature type="signal peptide" evidence="11">
    <location>
        <begin position="1"/>
        <end position="23"/>
    </location>
</feature>
<gene>
    <name evidence="13" type="ORF">INT43_007296</name>
</gene>
<dbReference type="PANTHER" id="PTHR16254:SF14">
    <property type="entry name" value="TRANSMEMBRANE AND COILED-COIL DOMAIN-CONTAINING PROTEIN 3"/>
    <property type="match status" value="1"/>
</dbReference>
<evidence type="ECO:0000313" key="14">
    <source>
        <dbReference type="Proteomes" id="UP000654370"/>
    </source>
</evidence>
<keyword evidence="2" id="KW-0813">Transport</keyword>
<feature type="transmembrane region" description="Helical" evidence="10">
    <location>
        <begin position="430"/>
        <end position="455"/>
    </location>
</feature>
<accession>A0A8H7PYB7</accession>
<evidence type="ECO:0000256" key="6">
    <source>
        <dbReference type="ARBA" id="ARBA00022989"/>
    </source>
</evidence>
<evidence type="ECO:0000256" key="7">
    <source>
        <dbReference type="ARBA" id="ARBA00023065"/>
    </source>
</evidence>
<dbReference type="OrthoDB" id="1654420at2759"/>
<reference evidence="13" key="1">
    <citation type="submission" date="2020-12" db="EMBL/GenBank/DDBJ databases">
        <title>Metabolic potential, ecology and presence of endohyphal bacteria is reflected in genomic diversity of Mucoromycotina.</title>
        <authorList>
            <person name="Muszewska A."/>
            <person name="Okrasinska A."/>
            <person name="Steczkiewicz K."/>
            <person name="Drgas O."/>
            <person name="Orlowska M."/>
            <person name="Perlinska-Lenart U."/>
            <person name="Aleksandrzak-Piekarczyk T."/>
            <person name="Szatraj K."/>
            <person name="Zielenkiewicz U."/>
            <person name="Pilsyk S."/>
            <person name="Malc E."/>
            <person name="Mieczkowski P."/>
            <person name="Kruszewska J.S."/>
            <person name="Biernat P."/>
            <person name="Pawlowska J."/>
        </authorList>
    </citation>
    <scope>NUCLEOTIDE SEQUENCE</scope>
    <source>
        <strain evidence="13">WA0000067209</strain>
    </source>
</reference>
<dbReference type="Gene3D" id="1.20.1530.20">
    <property type="match status" value="1"/>
</dbReference>
<keyword evidence="3" id="KW-0050">Antiport</keyword>
<evidence type="ECO:0000256" key="5">
    <source>
        <dbReference type="ARBA" id="ARBA00022729"/>
    </source>
</evidence>
<evidence type="ECO:0000256" key="10">
    <source>
        <dbReference type="SAM" id="Phobius"/>
    </source>
</evidence>
<proteinExistence type="predicted"/>
<dbReference type="InterPro" id="IPR006153">
    <property type="entry name" value="Cation/H_exchanger_TM"/>
</dbReference>
<evidence type="ECO:0000256" key="2">
    <source>
        <dbReference type="ARBA" id="ARBA00022448"/>
    </source>
</evidence>
<feature type="transmembrane region" description="Helical" evidence="10">
    <location>
        <begin position="266"/>
        <end position="283"/>
    </location>
</feature>
<evidence type="ECO:0000256" key="8">
    <source>
        <dbReference type="ARBA" id="ARBA00023136"/>
    </source>
</evidence>
<feature type="transmembrane region" description="Helical" evidence="10">
    <location>
        <begin position="318"/>
        <end position="336"/>
    </location>
</feature>
<evidence type="ECO:0000256" key="3">
    <source>
        <dbReference type="ARBA" id="ARBA00022449"/>
    </source>
</evidence>
<comment type="caution">
    <text evidence="13">The sequence shown here is derived from an EMBL/GenBank/DDBJ whole genome shotgun (WGS) entry which is preliminary data.</text>
</comment>
<dbReference type="GO" id="GO:0016020">
    <property type="term" value="C:membrane"/>
    <property type="evidence" value="ECO:0007669"/>
    <property type="project" value="UniProtKB-SubCell"/>
</dbReference>
<dbReference type="InterPro" id="IPR045158">
    <property type="entry name" value="KEA4/5/6-like"/>
</dbReference>
<keyword evidence="5 11" id="KW-0732">Signal</keyword>
<feature type="transmembrane region" description="Helical" evidence="10">
    <location>
        <begin position="553"/>
        <end position="578"/>
    </location>
</feature>
<dbReference type="Pfam" id="PF00999">
    <property type="entry name" value="Na_H_Exchanger"/>
    <property type="match status" value="1"/>
</dbReference>
<dbReference type="EMBL" id="JAEPQZ010000004">
    <property type="protein sequence ID" value="KAG2182366.1"/>
    <property type="molecule type" value="Genomic_DNA"/>
</dbReference>
<keyword evidence="7" id="KW-0406">Ion transport</keyword>
<organism evidence="13 14">
    <name type="scientific">Mortierella isabellina</name>
    <name type="common">Filamentous fungus</name>
    <name type="synonym">Umbelopsis isabellina</name>
    <dbReference type="NCBI Taxonomy" id="91625"/>
    <lineage>
        <taxon>Eukaryota</taxon>
        <taxon>Fungi</taxon>
        <taxon>Fungi incertae sedis</taxon>
        <taxon>Mucoromycota</taxon>
        <taxon>Mucoromycotina</taxon>
        <taxon>Umbelopsidomycetes</taxon>
        <taxon>Umbelopsidales</taxon>
        <taxon>Umbelopsidaceae</taxon>
        <taxon>Umbelopsis</taxon>
    </lineage>
</organism>
<feature type="compositionally biased region" description="Basic and acidic residues" evidence="9">
    <location>
        <begin position="152"/>
        <end position="170"/>
    </location>
</feature>
<keyword evidence="8 10" id="KW-0472">Membrane</keyword>
<dbReference type="PANTHER" id="PTHR16254">
    <property type="entry name" value="POTASSIUM/PROTON ANTIPORTER-RELATED"/>
    <property type="match status" value="1"/>
</dbReference>
<evidence type="ECO:0000313" key="13">
    <source>
        <dbReference type="EMBL" id="KAG2182366.1"/>
    </source>
</evidence>
<evidence type="ECO:0000256" key="1">
    <source>
        <dbReference type="ARBA" id="ARBA00004141"/>
    </source>
</evidence>
<evidence type="ECO:0000259" key="12">
    <source>
        <dbReference type="Pfam" id="PF00999"/>
    </source>
</evidence>
<feature type="transmembrane region" description="Helical" evidence="10">
    <location>
        <begin position="616"/>
        <end position="638"/>
    </location>
</feature>
<feature type="transmembrane region" description="Helical" evidence="10">
    <location>
        <begin position="403"/>
        <end position="424"/>
    </location>
</feature>
<evidence type="ECO:0000256" key="9">
    <source>
        <dbReference type="SAM" id="MobiDB-lite"/>
    </source>
</evidence>
<name>A0A8H7PYB7_MORIS</name>
<feature type="transmembrane region" description="Helical" evidence="10">
    <location>
        <begin position="476"/>
        <end position="493"/>
    </location>
</feature>
<dbReference type="InterPro" id="IPR038770">
    <property type="entry name" value="Na+/solute_symporter_sf"/>
</dbReference>
<protein>
    <recommendedName>
        <fullName evidence="12">Cation/H+ exchanger transmembrane domain-containing protein</fullName>
    </recommendedName>
</protein>
<dbReference type="AlphaFoldDB" id="A0A8H7PYB7"/>
<feature type="transmembrane region" description="Helical" evidence="10">
    <location>
        <begin position="345"/>
        <end position="369"/>
    </location>
</feature>
<comment type="subcellular location">
    <subcellularLocation>
        <location evidence="1">Membrane</location>
        <topology evidence="1">Multi-pass membrane protein</topology>
    </subcellularLocation>
</comment>
<feature type="domain" description="Cation/H+ exchanger transmembrane" evidence="12">
    <location>
        <begin position="276"/>
        <end position="635"/>
    </location>
</feature>
<feature type="region of interest" description="Disordered" evidence="9">
    <location>
        <begin position="143"/>
        <end position="170"/>
    </location>
</feature>
<evidence type="ECO:0000256" key="11">
    <source>
        <dbReference type="SAM" id="SignalP"/>
    </source>
</evidence>
<dbReference type="Proteomes" id="UP000654370">
    <property type="component" value="Unassembled WGS sequence"/>
</dbReference>
<evidence type="ECO:0000256" key="4">
    <source>
        <dbReference type="ARBA" id="ARBA00022692"/>
    </source>
</evidence>
<sequence length="714" mass="78538">MRQILAFSTLLLVHLFFGSLSYAAPSGMDWKSQAAHIKEAQSIYEILRQGQGYKQELFNKRLTIETKEKAEKEDAQMLDALDIKLMDLQALESLVFGMFDVYGDTIDGSLKDFKAASLKQLSDFLLALQKSHQQIHNIPVKEANDTPSEQAPVEHKYSEHHAHDVSEKGTEVGNEAVKDLVNDMLQDVRLNADHLEEGMHHNMFSEGLNKADGSTLEAVVKVLDEEQNSGTSSGANNENTEKGRQVTLIDQENNQYIMSRPSDTTIFYEVLILVGCFIFGWIFSLFGLPAFFGYILAGNLAGPSGYDLIQELIQTETLAQLGVIFIVFVLGLEFSLDKMRAMWRLALGGALLILFATVIIFVLVSLVIGANTSEAVFVGACVSLSSTAVVVKCVKSDELEHMYGLLVMQDVLLGIMLAMIPALSKSGMEIVFAIAKMTLYIFVFGCISVAIARLLPLAVRLVNRTLGKKAAQHNHELLLLGTIAICFTMMILSDRLDLGLELGCFTAGVIVRSRKQWFESCLSIIEPIRDVFGCLFFASIGLHVYPSFLLSEAMVLLTLTAAVIGFKYVITSLVLVLFRIDLQKSSMMAIGLAQISEFSFVLASRAKQMNIISREVYYLLLAVSAMTLMTTPILWNLIAGRSPSSSSGGGSLTSLPLASAGGPNGLKWNPHERSSHTRSASSSHYSYARIPRLRDDAHHDMVTLPLHEDAEKAA</sequence>
<feature type="chain" id="PRO_5034005815" description="Cation/H+ exchanger transmembrane domain-containing protein" evidence="11">
    <location>
        <begin position="24"/>
        <end position="714"/>
    </location>
</feature>